<dbReference type="Pfam" id="PF00501">
    <property type="entry name" value="AMP-binding"/>
    <property type="match status" value="1"/>
</dbReference>
<keyword evidence="4" id="KW-1185">Reference proteome</keyword>
<feature type="domain" description="AMP-binding enzyme C-terminal" evidence="2">
    <location>
        <begin position="423"/>
        <end position="492"/>
    </location>
</feature>
<dbReference type="InterPro" id="IPR042099">
    <property type="entry name" value="ANL_N_sf"/>
</dbReference>
<dbReference type="GO" id="GO:0016877">
    <property type="term" value="F:ligase activity, forming carbon-sulfur bonds"/>
    <property type="evidence" value="ECO:0007669"/>
    <property type="project" value="UniProtKB-ARBA"/>
</dbReference>
<comment type="caution">
    <text evidence="3">The sequence shown here is derived from an EMBL/GenBank/DDBJ whole genome shotgun (WGS) entry which is preliminary data.</text>
</comment>
<proteinExistence type="predicted"/>
<evidence type="ECO:0000313" key="3">
    <source>
        <dbReference type="EMBL" id="KAA2255364.1"/>
    </source>
</evidence>
<dbReference type="InterPro" id="IPR050237">
    <property type="entry name" value="ATP-dep_AMP-bd_enzyme"/>
</dbReference>
<dbReference type="Proteomes" id="UP000323454">
    <property type="component" value="Unassembled WGS sequence"/>
</dbReference>
<dbReference type="InterPro" id="IPR020845">
    <property type="entry name" value="AMP-binding_CS"/>
</dbReference>
<dbReference type="SUPFAM" id="SSF56801">
    <property type="entry name" value="Acetyl-CoA synthetase-like"/>
    <property type="match status" value="1"/>
</dbReference>
<dbReference type="AlphaFoldDB" id="A0A5B2WWN7"/>
<dbReference type="OrthoDB" id="2472181at2"/>
<dbReference type="EMBL" id="VUOB01000057">
    <property type="protein sequence ID" value="KAA2255364.1"/>
    <property type="molecule type" value="Genomic_DNA"/>
</dbReference>
<name>A0A5B2WWN7_9PSEU</name>
<sequence>MTGPTLLHHLLDRAASARPDAPSVDCGTATLTFGQLDLASRRLAGFLAELGARRGDRVVVCTPPDVLVPALLYGCARAGAVFSVVHEQTPEPALAHVLDDCEPAVLVTDDPVGHALAAARGIRAVTLAELHAAAQDSARQDSAKQDSIVPRETPVLAVDPVCLIYTSGSTGRPKAVVSTHAQAVFAIAAIESQLAYRPDDVVFCALPQSFDYGLYQLFLATSAAARLRLASAADAGPQLLRQLTTHRVTVLPAVPAMVKTLARLLSRPGAQPPPLRLVTNTGAAMPEVSLRELRRHVPGLRVQLMFGLTECKRATIMPPDEDLRRPGACGKALPGTEVFVVDEDGGRLPVGEIGEIVVRGPNVMAGYWRRPELTAQRFHLAHGLFPELRTGDYGRMDEDGYLYFSGRRDDLYKERGFRVSVTEVQAAAYRVPGVQAAAVLAPTADRDSATLLVVTDLAPEDVLAGLRAELEDFKVPRQCLVVPEIPLTPNGKVDRAGLLRLVEDGTHV</sequence>
<reference evidence="3 4" key="1">
    <citation type="submission" date="2019-09" db="EMBL/GenBank/DDBJ databases">
        <title>Goodfellowia gen. nov., a new genus of the Pseudonocardineae related to Actinoalloteichus, containing Goodfellowia coeruleoviolacea gen. nov., comb. nov. gen. nov., comb. nov.</title>
        <authorList>
            <person name="Labeda D."/>
        </authorList>
    </citation>
    <scope>NUCLEOTIDE SEQUENCE [LARGE SCALE GENOMIC DNA]</scope>
    <source>
        <strain evidence="3 4">AN110305</strain>
    </source>
</reference>
<protein>
    <submittedName>
        <fullName evidence="3">Acyl--CoA ligase</fullName>
    </submittedName>
</protein>
<feature type="domain" description="AMP-dependent synthetase/ligase" evidence="1">
    <location>
        <begin position="11"/>
        <end position="368"/>
    </location>
</feature>
<dbReference type="Gene3D" id="3.40.50.12780">
    <property type="entry name" value="N-terminal domain of ligase-like"/>
    <property type="match status" value="1"/>
</dbReference>
<dbReference type="PANTHER" id="PTHR43767">
    <property type="entry name" value="LONG-CHAIN-FATTY-ACID--COA LIGASE"/>
    <property type="match status" value="1"/>
</dbReference>
<dbReference type="Gene3D" id="3.30.300.30">
    <property type="match status" value="1"/>
</dbReference>
<accession>A0A5B2WWN7</accession>
<keyword evidence="3" id="KW-0436">Ligase</keyword>
<evidence type="ECO:0000259" key="2">
    <source>
        <dbReference type="Pfam" id="PF13193"/>
    </source>
</evidence>
<evidence type="ECO:0000259" key="1">
    <source>
        <dbReference type="Pfam" id="PF00501"/>
    </source>
</evidence>
<dbReference type="InterPro" id="IPR000873">
    <property type="entry name" value="AMP-dep_synth/lig_dom"/>
</dbReference>
<dbReference type="PANTHER" id="PTHR43767:SF10">
    <property type="entry name" value="SURFACTIN SYNTHASE SUBUNIT 1"/>
    <property type="match status" value="1"/>
</dbReference>
<dbReference type="PROSITE" id="PS00455">
    <property type="entry name" value="AMP_BINDING"/>
    <property type="match status" value="1"/>
</dbReference>
<organism evidence="3 4">
    <name type="scientific">Solihabitans fulvus</name>
    <dbReference type="NCBI Taxonomy" id="1892852"/>
    <lineage>
        <taxon>Bacteria</taxon>
        <taxon>Bacillati</taxon>
        <taxon>Actinomycetota</taxon>
        <taxon>Actinomycetes</taxon>
        <taxon>Pseudonocardiales</taxon>
        <taxon>Pseudonocardiaceae</taxon>
        <taxon>Solihabitans</taxon>
    </lineage>
</organism>
<evidence type="ECO:0000313" key="4">
    <source>
        <dbReference type="Proteomes" id="UP000323454"/>
    </source>
</evidence>
<gene>
    <name evidence="3" type="ORF">F0L68_28585</name>
</gene>
<dbReference type="RefSeq" id="WP_149852935.1">
    <property type="nucleotide sequence ID" value="NZ_VUOB01000057.1"/>
</dbReference>
<dbReference type="Pfam" id="PF13193">
    <property type="entry name" value="AMP-binding_C"/>
    <property type="match status" value="1"/>
</dbReference>
<dbReference type="InterPro" id="IPR045851">
    <property type="entry name" value="AMP-bd_C_sf"/>
</dbReference>
<dbReference type="InterPro" id="IPR025110">
    <property type="entry name" value="AMP-bd_C"/>
</dbReference>
<reference evidence="3 4" key="2">
    <citation type="submission" date="2019-09" db="EMBL/GenBank/DDBJ databases">
        <authorList>
            <person name="Jin C."/>
        </authorList>
    </citation>
    <scope>NUCLEOTIDE SEQUENCE [LARGE SCALE GENOMIC DNA]</scope>
    <source>
        <strain evidence="3 4">AN110305</strain>
    </source>
</reference>